<feature type="transmembrane region" description="Helical" evidence="1">
    <location>
        <begin position="90"/>
        <end position="112"/>
    </location>
</feature>
<keyword evidence="4" id="KW-1185">Reference proteome</keyword>
<keyword evidence="1" id="KW-1133">Transmembrane helix</keyword>
<protein>
    <submittedName>
        <fullName evidence="3">Peptidoglycan/LPS O-acetylase OafA/YrhL</fullName>
    </submittedName>
</protein>
<dbReference type="EMBL" id="JBEPMJ010000002">
    <property type="protein sequence ID" value="MET3749229.1"/>
    <property type="molecule type" value="Genomic_DNA"/>
</dbReference>
<comment type="caution">
    <text evidence="3">The sequence shown here is derived from an EMBL/GenBank/DDBJ whole genome shotgun (WGS) entry which is preliminary data.</text>
</comment>
<accession>A0ABV2LYF2</accession>
<feature type="transmembrane region" description="Helical" evidence="1">
    <location>
        <begin position="330"/>
        <end position="350"/>
    </location>
</feature>
<dbReference type="PANTHER" id="PTHR23028:SF53">
    <property type="entry name" value="ACYL_TRANSF_3 DOMAIN-CONTAINING PROTEIN"/>
    <property type="match status" value="1"/>
</dbReference>
<dbReference type="InterPro" id="IPR002656">
    <property type="entry name" value="Acyl_transf_3_dom"/>
</dbReference>
<feature type="transmembrane region" description="Helical" evidence="1">
    <location>
        <begin position="15"/>
        <end position="33"/>
    </location>
</feature>
<feature type="transmembrane region" description="Helical" evidence="1">
    <location>
        <begin position="162"/>
        <end position="179"/>
    </location>
</feature>
<keyword evidence="1" id="KW-0812">Transmembrane</keyword>
<feature type="transmembrane region" description="Helical" evidence="1">
    <location>
        <begin position="234"/>
        <end position="255"/>
    </location>
</feature>
<feature type="transmembrane region" description="Helical" evidence="1">
    <location>
        <begin position="53"/>
        <end position="70"/>
    </location>
</feature>
<evidence type="ECO:0000256" key="1">
    <source>
        <dbReference type="SAM" id="Phobius"/>
    </source>
</evidence>
<keyword evidence="1" id="KW-0472">Membrane</keyword>
<dbReference type="RefSeq" id="WP_257463832.1">
    <property type="nucleotide sequence ID" value="NZ_BAABXP010000003.1"/>
</dbReference>
<dbReference type="Pfam" id="PF01757">
    <property type="entry name" value="Acyl_transf_3"/>
    <property type="match status" value="1"/>
</dbReference>
<feature type="domain" description="Acyltransferase 3" evidence="2">
    <location>
        <begin position="11"/>
        <end position="341"/>
    </location>
</feature>
<feature type="transmembrane region" description="Helical" evidence="1">
    <location>
        <begin position="132"/>
        <end position="150"/>
    </location>
</feature>
<organism evidence="3 4">
    <name type="scientific">Blautia caecimuris</name>
    <dbReference type="NCBI Taxonomy" id="1796615"/>
    <lineage>
        <taxon>Bacteria</taxon>
        <taxon>Bacillati</taxon>
        <taxon>Bacillota</taxon>
        <taxon>Clostridia</taxon>
        <taxon>Lachnospirales</taxon>
        <taxon>Lachnospiraceae</taxon>
        <taxon>Blautia</taxon>
    </lineage>
</organism>
<feature type="transmembrane region" description="Helical" evidence="1">
    <location>
        <begin position="300"/>
        <end position="318"/>
    </location>
</feature>
<sequence length="360" mass="40859">MGTQKVKGKLNNIEFIRFFFAAAIIYFHLLHSFMMPYTGESVIYQNLAEQSKYAKYIVECFFIISGYFLYRSLLSRPEQKTTDFLWKKIVRLWPVLAVSTVFSVVFLEVPASEGILNLFFLQSTGLTTGWTGLNWYVSAFFFAEVFYFLLHKAMKNSAGMKLLICVIAYFGYTLNIMTTDGGFGRKVVYGVFSLAMARAVAGIGTGYLLGAFYDSVKEKWEKPEGDLLHEKKRTIMISFIELGSFLFLLTDFFAGKNAGKNQFSVVVFFCIFFLCMLTEKGLLSRIISRTGFCRLGKYSYSIYVMQEAAFYILSHTLWKNAGFLKRCPAAALGLSVVLTILFGAGIYYLVERPMQTAGKN</sequence>
<proteinExistence type="predicted"/>
<dbReference type="PANTHER" id="PTHR23028">
    <property type="entry name" value="ACETYLTRANSFERASE"/>
    <property type="match status" value="1"/>
</dbReference>
<feature type="transmembrane region" description="Helical" evidence="1">
    <location>
        <begin position="191"/>
        <end position="213"/>
    </location>
</feature>
<evidence type="ECO:0000313" key="3">
    <source>
        <dbReference type="EMBL" id="MET3749229.1"/>
    </source>
</evidence>
<name>A0ABV2LYF2_9FIRM</name>
<dbReference type="InterPro" id="IPR050879">
    <property type="entry name" value="Acyltransferase_3"/>
</dbReference>
<evidence type="ECO:0000313" key="4">
    <source>
        <dbReference type="Proteomes" id="UP001549106"/>
    </source>
</evidence>
<reference evidence="3 4" key="1">
    <citation type="submission" date="2024-06" db="EMBL/GenBank/DDBJ databases">
        <title>Genomic Encyclopedia of Type Strains, Phase IV (KMG-IV): sequencing the most valuable type-strain genomes for metagenomic binning, comparative biology and taxonomic classification.</title>
        <authorList>
            <person name="Goeker M."/>
        </authorList>
    </citation>
    <scope>NUCLEOTIDE SEQUENCE [LARGE SCALE GENOMIC DNA]</scope>
    <source>
        <strain evidence="3 4">DSM 29492</strain>
    </source>
</reference>
<evidence type="ECO:0000259" key="2">
    <source>
        <dbReference type="Pfam" id="PF01757"/>
    </source>
</evidence>
<feature type="transmembrane region" description="Helical" evidence="1">
    <location>
        <begin position="261"/>
        <end position="279"/>
    </location>
</feature>
<dbReference type="Proteomes" id="UP001549106">
    <property type="component" value="Unassembled WGS sequence"/>
</dbReference>
<gene>
    <name evidence="3" type="ORF">ABID24_000452</name>
</gene>